<gene>
    <name evidence="2" type="ORF">PgNI_04369</name>
</gene>
<dbReference type="GeneID" id="41959326"/>
<organism evidence="1 2">
    <name type="scientific">Pyricularia grisea</name>
    <name type="common">Crabgrass-specific blast fungus</name>
    <name type="synonym">Magnaporthe grisea</name>
    <dbReference type="NCBI Taxonomy" id="148305"/>
    <lineage>
        <taxon>Eukaryota</taxon>
        <taxon>Fungi</taxon>
        <taxon>Dikarya</taxon>
        <taxon>Ascomycota</taxon>
        <taxon>Pezizomycotina</taxon>
        <taxon>Sordariomycetes</taxon>
        <taxon>Sordariomycetidae</taxon>
        <taxon>Magnaporthales</taxon>
        <taxon>Pyriculariaceae</taxon>
        <taxon>Pyricularia</taxon>
    </lineage>
</organism>
<name>A0A6P8BCJ1_PYRGI</name>
<sequence length="154" mass="17900">MQSQARVVSVDRVLLTTYDTRLYYLEPRNQKHQRSAKACWCSSLRPGDHFCWRVLADNNHRVSPINFWSSFHSQFTPGCLRLWLKQFLSRQGESTMLSTPRSLHSRRLTWTDDALFSSSGLCRSTGPKNPTVFGPLFPPRGRHALFLFIRRLCV</sequence>
<reference evidence="2" key="2">
    <citation type="submission" date="2019-10" db="EMBL/GenBank/DDBJ databases">
        <authorList>
            <consortium name="NCBI Genome Project"/>
        </authorList>
    </citation>
    <scope>NUCLEOTIDE SEQUENCE</scope>
    <source>
        <strain evidence="2">NI907</strain>
    </source>
</reference>
<evidence type="ECO:0000313" key="1">
    <source>
        <dbReference type="Proteomes" id="UP000515153"/>
    </source>
</evidence>
<reference evidence="2" key="1">
    <citation type="journal article" date="2019" name="Mol. Biol. Evol.">
        <title>Blast fungal genomes show frequent chromosomal changes, gene gains and losses, and effector gene turnover.</title>
        <authorList>
            <person name="Gomez Luciano L.B."/>
            <person name="Jason Tsai I."/>
            <person name="Chuma I."/>
            <person name="Tosa Y."/>
            <person name="Chen Y.H."/>
            <person name="Li J.Y."/>
            <person name="Li M.Y."/>
            <person name="Jade Lu M.Y."/>
            <person name="Nakayashiki H."/>
            <person name="Li W.H."/>
        </authorList>
    </citation>
    <scope>NUCLEOTIDE SEQUENCE</scope>
    <source>
        <strain evidence="2">NI907</strain>
    </source>
</reference>
<protein>
    <submittedName>
        <fullName evidence="2">Uncharacterized protein</fullName>
    </submittedName>
</protein>
<accession>A0A6P8BCJ1</accession>
<proteinExistence type="predicted"/>
<dbReference type="AlphaFoldDB" id="A0A6P8BCJ1"/>
<dbReference type="KEGG" id="pgri:PgNI_04369"/>
<evidence type="ECO:0000313" key="2">
    <source>
        <dbReference type="RefSeq" id="XP_030984841.1"/>
    </source>
</evidence>
<dbReference type="Proteomes" id="UP000515153">
    <property type="component" value="Unplaced"/>
</dbReference>
<reference evidence="2" key="3">
    <citation type="submission" date="2025-08" db="UniProtKB">
        <authorList>
            <consortium name="RefSeq"/>
        </authorList>
    </citation>
    <scope>IDENTIFICATION</scope>
    <source>
        <strain evidence="2">NI907</strain>
    </source>
</reference>
<keyword evidence="1" id="KW-1185">Reference proteome</keyword>
<dbReference type="RefSeq" id="XP_030984841.1">
    <property type="nucleotide sequence ID" value="XM_031124417.1"/>
</dbReference>